<feature type="compositionally biased region" description="Basic and acidic residues" evidence="7">
    <location>
        <begin position="182"/>
        <end position="193"/>
    </location>
</feature>
<dbReference type="CDD" id="cd02799">
    <property type="entry name" value="tRNA_bind_EMAP-II_like"/>
    <property type="match status" value="1"/>
</dbReference>
<dbReference type="AlphaFoldDB" id="A0AB40AIK9"/>
<dbReference type="Gene3D" id="2.40.50.140">
    <property type="entry name" value="Nucleic acid-binding proteins"/>
    <property type="match status" value="1"/>
</dbReference>
<dbReference type="Proteomes" id="UP001515500">
    <property type="component" value="Chromosome 19"/>
</dbReference>
<dbReference type="Gene3D" id="1.20.1050.130">
    <property type="match status" value="1"/>
</dbReference>
<evidence type="ECO:0000256" key="1">
    <source>
        <dbReference type="ARBA" id="ARBA00004496"/>
    </source>
</evidence>
<dbReference type="GO" id="GO:0032991">
    <property type="term" value="C:protein-containing complex"/>
    <property type="evidence" value="ECO:0007669"/>
    <property type="project" value="UniProtKB-ARBA"/>
</dbReference>
<keyword evidence="3 6" id="KW-0820">tRNA-binding</keyword>
<evidence type="ECO:0000256" key="3">
    <source>
        <dbReference type="ARBA" id="ARBA00022555"/>
    </source>
</evidence>
<keyword evidence="4 6" id="KW-0694">RNA-binding</keyword>
<keyword evidence="2" id="KW-0963">Cytoplasm</keyword>
<reference evidence="10" key="1">
    <citation type="submission" date="2025-08" db="UniProtKB">
        <authorList>
            <consortium name="RefSeq"/>
        </authorList>
    </citation>
    <scope>IDENTIFICATION</scope>
</reference>
<feature type="compositionally biased region" description="Basic and acidic residues" evidence="7">
    <location>
        <begin position="221"/>
        <end position="238"/>
    </location>
</feature>
<sequence length="403" mass="43824">MSAAMEAGSAISNRNRAIVSALCKRLSIDPKSISTDSIGGYDLMSLYSNILKLSASGVHLDNQTEIMKWVKFASDFPCEANAYRATLKQLNEDLNQRAVLLGDGLKPSEADIIVFSAVHSILTHLTNAEVQEFPNLMRWMDYIQNKVDFGGAFETVVVNKPAFELFFSKKLKADSELPSNKASRDLRNADKPEQNINANKGTAEKNVAANVKATETPKNSKSTEEKKKSSEKDSAEKDTEASISILNIQVGIIRKAWKHPSADSLLVEEIDLGEGNLRQVVSGLAKYCSPEQLTNRRVVLISNVKPGKLRDVMSAGLVLCASNQDHTVVEPIVPPEGAAIGERIIVAGHDGKPEDVLNPKKKQLEKITPLMFTDDKGVATYKGIPFMTSAGPCSSSIPNASIK</sequence>
<protein>
    <submittedName>
        <fullName evidence="10">Probable methionine--tRNA ligase</fullName>
    </submittedName>
</protein>
<gene>
    <name evidence="10" type="primary">LOC120249595</name>
</gene>
<evidence type="ECO:0000259" key="8">
    <source>
        <dbReference type="PROSITE" id="PS50886"/>
    </source>
</evidence>
<dbReference type="GO" id="GO:0016874">
    <property type="term" value="F:ligase activity"/>
    <property type="evidence" value="ECO:0007669"/>
    <property type="project" value="UniProtKB-KW"/>
</dbReference>
<keyword evidence="10" id="KW-0436">Ligase</keyword>
<dbReference type="CDD" id="cd10304">
    <property type="entry name" value="GST_C_Arc1p_N_like"/>
    <property type="match status" value="1"/>
</dbReference>
<proteinExistence type="predicted"/>
<dbReference type="SUPFAM" id="SSF50249">
    <property type="entry name" value="Nucleic acid-binding proteins"/>
    <property type="match status" value="1"/>
</dbReference>
<dbReference type="GO" id="GO:0000049">
    <property type="term" value="F:tRNA binding"/>
    <property type="evidence" value="ECO:0007669"/>
    <property type="project" value="UniProtKB-UniRule"/>
</dbReference>
<evidence type="ECO:0000313" key="9">
    <source>
        <dbReference type="Proteomes" id="UP001515500"/>
    </source>
</evidence>
<dbReference type="PROSITE" id="PS50886">
    <property type="entry name" value="TRBD"/>
    <property type="match status" value="1"/>
</dbReference>
<dbReference type="InterPro" id="IPR036282">
    <property type="entry name" value="Glutathione-S-Trfase_C_sf"/>
</dbReference>
<dbReference type="PANTHER" id="PTHR11586">
    <property type="entry name" value="TRNA-AMINOACYLATION COFACTOR ARC1 FAMILY MEMBER"/>
    <property type="match status" value="1"/>
</dbReference>
<name>A0AB40AIK9_DIOCR</name>
<dbReference type="PANTHER" id="PTHR11586:SF33">
    <property type="entry name" value="AMINOACYL TRNA SYNTHASE COMPLEX-INTERACTING MULTIFUNCTIONAL PROTEIN 1"/>
    <property type="match status" value="1"/>
</dbReference>
<feature type="region of interest" description="Disordered" evidence="7">
    <location>
        <begin position="178"/>
        <end position="238"/>
    </location>
</feature>
<keyword evidence="9" id="KW-1185">Reference proteome</keyword>
<evidence type="ECO:0000313" key="10">
    <source>
        <dbReference type="RefSeq" id="XP_039114091.1"/>
    </source>
</evidence>
<evidence type="ECO:0000256" key="4">
    <source>
        <dbReference type="ARBA" id="ARBA00022884"/>
    </source>
</evidence>
<dbReference type="InterPro" id="IPR002547">
    <property type="entry name" value="tRNA-bd_dom"/>
</dbReference>
<dbReference type="GO" id="GO:0006412">
    <property type="term" value="P:translation"/>
    <property type="evidence" value="ECO:0007669"/>
    <property type="project" value="UniProtKB-KW"/>
</dbReference>
<organism evidence="9 10">
    <name type="scientific">Dioscorea cayennensis subsp. rotundata</name>
    <name type="common">White Guinea yam</name>
    <name type="synonym">Dioscorea rotundata</name>
    <dbReference type="NCBI Taxonomy" id="55577"/>
    <lineage>
        <taxon>Eukaryota</taxon>
        <taxon>Viridiplantae</taxon>
        <taxon>Streptophyta</taxon>
        <taxon>Embryophyta</taxon>
        <taxon>Tracheophyta</taxon>
        <taxon>Spermatophyta</taxon>
        <taxon>Magnoliopsida</taxon>
        <taxon>Liliopsida</taxon>
        <taxon>Dioscoreales</taxon>
        <taxon>Dioscoreaceae</taxon>
        <taxon>Dioscorea</taxon>
    </lineage>
</organism>
<evidence type="ECO:0000256" key="7">
    <source>
        <dbReference type="SAM" id="MobiDB-lite"/>
    </source>
</evidence>
<feature type="domain" description="TRNA-binding" evidence="8">
    <location>
        <begin position="242"/>
        <end position="345"/>
    </location>
</feature>
<comment type="subcellular location">
    <subcellularLocation>
        <location evidence="1">Cytoplasm</location>
    </subcellularLocation>
</comment>
<dbReference type="GeneID" id="120249595"/>
<dbReference type="Pfam" id="PF21972">
    <property type="entry name" value="Arc1p_N_like"/>
    <property type="match status" value="1"/>
</dbReference>
<accession>A0AB40AIK9</accession>
<dbReference type="InterPro" id="IPR051270">
    <property type="entry name" value="Tyrosine-tRNA_ligase_regulator"/>
</dbReference>
<dbReference type="InterPro" id="IPR012340">
    <property type="entry name" value="NA-bd_OB-fold"/>
</dbReference>
<dbReference type="SUPFAM" id="SSF47616">
    <property type="entry name" value="GST C-terminal domain-like"/>
    <property type="match status" value="1"/>
</dbReference>
<evidence type="ECO:0000256" key="5">
    <source>
        <dbReference type="ARBA" id="ARBA00022917"/>
    </source>
</evidence>
<dbReference type="InterPro" id="IPR053836">
    <property type="entry name" value="Arc1-like_N"/>
</dbReference>
<evidence type="ECO:0000256" key="2">
    <source>
        <dbReference type="ARBA" id="ARBA00022490"/>
    </source>
</evidence>
<dbReference type="Pfam" id="PF01588">
    <property type="entry name" value="tRNA_bind"/>
    <property type="match status" value="1"/>
</dbReference>
<dbReference type="RefSeq" id="XP_039114091.1">
    <property type="nucleotide sequence ID" value="XM_039258157.1"/>
</dbReference>
<evidence type="ECO:0000256" key="6">
    <source>
        <dbReference type="PROSITE-ProRule" id="PRU00209"/>
    </source>
</evidence>
<keyword evidence="5" id="KW-0648">Protein biosynthesis</keyword>
<dbReference type="FunFam" id="2.40.50.140:FF:000047">
    <property type="entry name" value="tyrosine--tRNA ligase, cytoplasmic isoform X2"/>
    <property type="match status" value="1"/>
</dbReference>
<dbReference type="GO" id="GO:0005737">
    <property type="term" value="C:cytoplasm"/>
    <property type="evidence" value="ECO:0007669"/>
    <property type="project" value="UniProtKB-SubCell"/>
</dbReference>